<organism evidence="9 10">
    <name type="scientific">Methanoculleus thermophilus</name>
    <dbReference type="NCBI Taxonomy" id="2200"/>
    <lineage>
        <taxon>Archaea</taxon>
        <taxon>Methanobacteriati</taxon>
        <taxon>Methanobacteriota</taxon>
        <taxon>Stenosarchaea group</taxon>
        <taxon>Methanomicrobia</taxon>
        <taxon>Methanomicrobiales</taxon>
        <taxon>Methanomicrobiaceae</taxon>
        <taxon>Methanoculleus</taxon>
    </lineage>
</organism>
<evidence type="ECO:0000256" key="4">
    <source>
        <dbReference type="ARBA" id="ARBA00022989"/>
    </source>
</evidence>
<gene>
    <name evidence="9" type="ORF">SAMN04488571_10398</name>
</gene>
<dbReference type="Pfam" id="PF18955">
    <property type="entry name" value="DUF5698"/>
    <property type="match status" value="1"/>
</dbReference>
<feature type="transmembrane region" description="Helical" evidence="6">
    <location>
        <begin position="46"/>
        <end position="67"/>
    </location>
</feature>
<name>A0A1G8YM95_9EURY</name>
<feature type="domain" description="DUF5698" evidence="8">
    <location>
        <begin position="34"/>
        <end position="91"/>
    </location>
</feature>
<dbReference type="InterPro" id="IPR019264">
    <property type="entry name" value="DUF2179"/>
</dbReference>
<dbReference type="Gene3D" id="3.30.70.120">
    <property type="match status" value="1"/>
</dbReference>
<sequence>MLSIVPEISPDTFSLIIIPVFIFFARICDVTIGTMRIIFVSRGMKMIAPIFGFFEVFIWIIAIGQIFQNLTNPLNYFAYAAGFATGNFVGMLVEERLAMGLAIIRIITQRDATNLIDYLRGAGYGVTVLDAQGKQGPGKVIFSVVKRKNIRDVEKAIHEFNPKAFYSIEDVRRAAEGTFPVAVPGPTPFHAHLGKVMRKGK</sequence>
<keyword evidence="3 6" id="KW-0812">Transmembrane</keyword>
<evidence type="ECO:0000256" key="6">
    <source>
        <dbReference type="HAMAP-Rule" id="MF_01515"/>
    </source>
</evidence>
<accession>A0A1G8YM95</accession>
<dbReference type="InterPro" id="IPR022930">
    <property type="entry name" value="UPF0316"/>
</dbReference>
<dbReference type="EMBL" id="FNFT01000003">
    <property type="protein sequence ID" value="SDK03959.1"/>
    <property type="molecule type" value="Genomic_DNA"/>
</dbReference>
<dbReference type="RefSeq" id="WP_066954161.1">
    <property type="nucleotide sequence ID" value="NZ_BCNX01000003.1"/>
</dbReference>
<keyword evidence="10" id="KW-1185">Reference proteome</keyword>
<feature type="transmembrane region" description="Helical" evidence="6">
    <location>
        <begin position="12"/>
        <end position="34"/>
    </location>
</feature>
<dbReference type="HAMAP" id="MF_01515">
    <property type="entry name" value="UPF0316"/>
    <property type="match status" value="1"/>
</dbReference>
<feature type="domain" description="DUF2179" evidence="7">
    <location>
        <begin position="124"/>
        <end position="173"/>
    </location>
</feature>
<dbReference type="Proteomes" id="UP000326500">
    <property type="component" value="Unassembled WGS sequence"/>
</dbReference>
<evidence type="ECO:0000256" key="5">
    <source>
        <dbReference type="ARBA" id="ARBA00023136"/>
    </source>
</evidence>
<dbReference type="CDD" id="cd16381">
    <property type="entry name" value="YitT_C_like_1"/>
    <property type="match status" value="1"/>
</dbReference>
<evidence type="ECO:0000256" key="1">
    <source>
        <dbReference type="ARBA" id="ARBA00004651"/>
    </source>
</evidence>
<dbReference type="STRING" id="2200.GCA_001571405_00199"/>
<proteinExistence type="inferred from homology"/>
<comment type="subcellular location">
    <subcellularLocation>
        <location evidence="1 6">Cell membrane</location>
        <topology evidence="1 6">Multi-pass membrane protein</topology>
    </subcellularLocation>
</comment>
<dbReference type="OrthoDB" id="146491at2157"/>
<keyword evidence="4 6" id="KW-1133">Transmembrane helix</keyword>
<dbReference type="AlphaFoldDB" id="A0A1G8YM95"/>
<dbReference type="InterPro" id="IPR044035">
    <property type="entry name" value="DUF5698"/>
</dbReference>
<comment type="similarity">
    <text evidence="6">Belongs to the UPF0316 family.</text>
</comment>
<dbReference type="InterPro" id="IPR015867">
    <property type="entry name" value="N-reg_PII/ATP_PRibTrfase_C"/>
</dbReference>
<keyword evidence="2 6" id="KW-1003">Cell membrane</keyword>
<evidence type="ECO:0000259" key="8">
    <source>
        <dbReference type="Pfam" id="PF18955"/>
    </source>
</evidence>
<evidence type="ECO:0000313" key="9">
    <source>
        <dbReference type="EMBL" id="SDK03959.1"/>
    </source>
</evidence>
<evidence type="ECO:0000313" key="10">
    <source>
        <dbReference type="Proteomes" id="UP000326500"/>
    </source>
</evidence>
<evidence type="ECO:0000259" key="7">
    <source>
        <dbReference type="Pfam" id="PF10035"/>
    </source>
</evidence>
<dbReference type="NCBIfam" id="NF003191">
    <property type="entry name" value="PRK04164.1-2"/>
    <property type="match status" value="1"/>
</dbReference>
<keyword evidence="5 6" id="KW-0472">Membrane</keyword>
<protein>
    <recommendedName>
        <fullName evidence="6">UPF0316 protein SAMN04488571_10398</fullName>
    </recommendedName>
</protein>
<dbReference type="GO" id="GO:0005886">
    <property type="term" value="C:plasma membrane"/>
    <property type="evidence" value="ECO:0007669"/>
    <property type="project" value="UniProtKB-SubCell"/>
</dbReference>
<reference evidence="9 10" key="1">
    <citation type="submission" date="2016-10" db="EMBL/GenBank/DDBJ databases">
        <authorList>
            <person name="Varghese N."/>
            <person name="Submissions S."/>
        </authorList>
    </citation>
    <scope>NUCLEOTIDE SEQUENCE [LARGE SCALE GENOMIC DNA]</scope>
    <source>
        <strain evidence="9 10">DSM 2373</strain>
    </source>
</reference>
<dbReference type="PANTHER" id="PTHR40060">
    <property type="entry name" value="UPF0316 PROTEIN YEBE"/>
    <property type="match status" value="1"/>
</dbReference>
<feature type="transmembrane region" description="Helical" evidence="6">
    <location>
        <begin position="73"/>
        <end position="93"/>
    </location>
</feature>
<dbReference type="Pfam" id="PF10035">
    <property type="entry name" value="DUF2179"/>
    <property type="match status" value="1"/>
</dbReference>
<dbReference type="PANTHER" id="PTHR40060:SF1">
    <property type="entry name" value="UPF0316 PROTEIN YEBE"/>
    <property type="match status" value="1"/>
</dbReference>
<evidence type="ECO:0000256" key="2">
    <source>
        <dbReference type="ARBA" id="ARBA00022475"/>
    </source>
</evidence>
<evidence type="ECO:0000256" key="3">
    <source>
        <dbReference type="ARBA" id="ARBA00022692"/>
    </source>
</evidence>